<reference evidence="2" key="1">
    <citation type="submission" date="2024-07" db="EMBL/GenBank/DDBJ databases">
        <title>Two chromosome-level genome assemblies of Korean endemic species Abeliophyllum distichum and Forsythia ovata (Oleaceae).</title>
        <authorList>
            <person name="Jang H."/>
        </authorList>
    </citation>
    <scope>NUCLEOTIDE SEQUENCE [LARGE SCALE GENOMIC DNA]</scope>
</reference>
<sequence length="120" mass="13267">MVVTSPDERENEDFPASFSIGTSVPLKFLLSGEVKGFCFKDQVCLYKYLSHAPDMMGALDAIEESRPCWNAFVDLVVAFADAFEDLVEALSSRALFASDDPYNGRRLTFMSRILPKVGSG</sequence>
<keyword evidence="2" id="KW-1185">Reference proteome</keyword>
<protein>
    <submittedName>
        <fullName evidence="1">Uncharacterized protein</fullName>
    </submittedName>
</protein>
<dbReference type="EMBL" id="JBFOLJ010000011">
    <property type="protein sequence ID" value="KAL2493923.1"/>
    <property type="molecule type" value="Genomic_DNA"/>
</dbReference>
<comment type="caution">
    <text evidence="1">The sequence shown here is derived from an EMBL/GenBank/DDBJ whole genome shotgun (WGS) entry which is preliminary data.</text>
</comment>
<dbReference type="AlphaFoldDB" id="A0ABD1RZN5"/>
<proteinExistence type="predicted"/>
<evidence type="ECO:0000313" key="1">
    <source>
        <dbReference type="EMBL" id="KAL2493923.1"/>
    </source>
</evidence>
<organism evidence="1 2">
    <name type="scientific">Forsythia ovata</name>
    <dbReference type="NCBI Taxonomy" id="205694"/>
    <lineage>
        <taxon>Eukaryota</taxon>
        <taxon>Viridiplantae</taxon>
        <taxon>Streptophyta</taxon>
        <taxon>Embryophyta</taxon>
        <taxon>Tracheophyta</taxon>
        <taxon>Spermatophyta</taxon>
        <taxon>Magnoliopsida</taxon>
        <taxon>eudicotyledons</taxon>
        <taxon>Gunneridae</taxon>
        <taxon>Pentapetalae</taxon>
        <taxon>asterids</taxon>
        <taxon>lamiids</taxon>
        <taxon>Lamiales</taxon>
        <taxon>Oleaceae</taxon>
        <taxon>Forsythieae</taxon>
        <taxon>Forsythia</taxon>
    </lineage>
</organism>
<dbReference type="Proteomes" id="UP001604277">
    <property type="component" value="Unassembled WGS sequence"/>
</dbReference>
<name>A0ABD1RZN5_9LAMI</name>
<evidence type="ECO:0000313" key="2">
    <source>
        <dbReference type="Proteomes" id="UP001604277"/>
    </source>
</evidence>
<gene>
    <name evidence="1" type="ORF">Fot_37680</name>
</gene>
<accession>A0ABD1RZN5</accession>